<sequence length="58" mass="6594">MTWCLVLAYRDEAIGLYWLEQALLKVLQCQAGRLKNGKTKVSKPKVRGRSHTTDGTEM</sequence>
<feature type="compositionally biased region" description="Basic residues" evidence="1">
    <location>
        <begin position="38"/>
        <end position="50"/>
    </location>
</feature>
<evidence type="ECO:0000313" key="2">
    <source>
        <dbReference type="EMBL" id="VDP84658.1"/>
    </source>
</evidence>
<protein>
    <submittedName>
        <fullName evidence="2">Uncharacterized protein</fullName>
    </submittedName>
</protein>
<dbReference type="Proteomes" id="UP000269396">
    <property type="component" value="Unassembled WGS sequence"/>
</dbReference>
<dbReference type="EMBL" id="UZAL01047022">
    <property type="protein sequence ID" value="VDP84658.1"/>
    <property type="molecule type" value="Genomic_DNA"/>
</dbReference>
<dbReference type="AlphaFoldDB" id="A0A3P8HLE1"/>
<reference evidence="2 3" key="1">
    <citation type="submission" date="2018-11" db="EMBL/GenBank/DDBJ databases">
        <authorList>
            <consortium name="Pathogen Informatics"/>
        </authorList>
    </citation>
    <scope>NUCLEOTIDE SEQUENCE [LARGE SCALE GENOMIC DNA]</scope>
    <source>
        <strain>Denwood</strain>
        <strain evidence="3">Zambia</strain>
    </source>
</reference>
<name>A0A3P8HLE1_9TREM</name>
<evidence type="ECO:0000256" key="1">
    <source>
        <dbReference type="SAM" id="MobiDB-lite"/>
    </source>
</evidence>
<proteinExistence type="predicted"/>
<organism evidence="2 3">
    <name type="scientific">Schistosoma mattheei</name>
    <dbReference type="NCBI Taxonomy" id="31246"/>
    <lineage>
        <taxon>Eukaryota</taxon>
        <taxon>Metazoa</taxon>
        <taxon>Spiralia</taxon>
        <taxon>Lophotrochozoa</taxon>
        <taxon>Platyhelminthes</taxon>
        <taxon>Trematoda</taxon>
        <taxon>Digenea</taxon>
        <taxon>Strigeidida</taxon>
        <taxon>Schistosomatoidea</taxon>
        <taxon>Schistosomatidae</taxon>
        <taxon>Schistosoma</taxon>
    </lineage>
</organism>
<gene>
    <name evidence="2" type="ORF">SMTD_LOCUS21339</name>
</gene>
<feature type="region of interest" description="Disordered" evidence="1">
    <location>
        <begin position="38"/>
        <end position="58"/>
    </location>
</feature>
<accession>A0A3P8HLE1</accession>
<evidence type="ECO:0000313" key="3">
    <source>
        <dbReference type="Proteomes" id="UP000269396"/>
    </source>
</evidence>
<keyword evidence="3" id="KW-1185">Reference proteome</keyword>